<dbReference type="Gene3D" id="1.25.40.10">
    <property type="entry name" value="Tetratricopeptide repeat domain"/>
    <property type="match status" value="1"/>
</dbReference>
<comment type="caution">
    <text evidence="1">The sequence shown here is derived from an EMBL/GenBank/DDBJ whole genome shotgun (WGS) entry which is preliminary data.</text>
</comment>
<dbReference type="EMBL" id="NIGF01000005">
    <property type="protein sequence ID" value="PQV64443.1"/>
    <property type="molecule type" value="Genomic_DNA"/>
</dbReference>
<proteinExistence type="predicted"/>
<dbReference type="InParanoid" id="A0A2S8SUG5"/>
<dbReference type="AlphaFoldDB" id="A0A2S8SUG5"/>
<name>A0A2S8SUG5_9BACT</name>
<dbReference type="Proteomes" id="UP000237684">
    <property type="component" value="Unassembled WGS sequence"/>
</dbReference>
<sequence length="193" mass="21919">MKYSRARAHNLDSSIPLMQSAVESALQEQNWAECVIACRALLQRDAKHHFAQETLVTALLQTGENDAAIAGVRRLLEISPRDPLHRLRLATLLQMQGQPGESLREFERIGAMYPDAPFSDDALEAVENLERLQTQQILLMAAEQDTFRWQLERDPAQTLEDNGFYLTENGFESLRQMIPGAEDEHIERGPQVH</sequence>
<reference evidence="1 2" key="1">
    <citation type="journal article" date="2018" name="Syst. Appl. Microbiol.">
        <title>Abditibacterium utsteinense sp. nov., the first cultivated member of candidate phylum FBP, isolated from ice-free Antarctic soil samples.</title>
        <authorList>
            <person name="Tahon G."/>
            <person name="Tytgat B."/>
            <person name="Lebbe L."/>
            <person name="Carlier A."/>
            <person name="Willems A."/>
        </authorList>
    </citation>
    <scope>NUCLEOTIDE SEQUENCE [LARGE SCALE GENOMIC DNA]</scope>
    <source>
        <strain evidence="1 2">LMG 29911</strain>
    </source>
</reference>
<dbReference type="InterPro" id="IPR011990">
    <property type="entry name" value="TPR-like_helical_dom_sf"/>
</dbReference>
<evidence type="ECO:0000313" key="2">
    <source>
        <dbReference type="Proteomes" id="UP000237684"/>
    </source>
</evidence>
<organism evidence="1 2">
    <name type="scientific">Abditibacterium utsteinense</name>
    <dbReference type="NCBI Taxonomy" id="1960156"/>
    <lineage>
        <taxon>Bacteria</taxon>
        <taxon>Pseudomonadati</taxon>
        <taxon>Abditibacteriota</taxon>
        <taxon>Abditibacteriia</taxon>
        <taxon>Abditibacteriales</taxon>
        <taxon>Abditibacteriaceae</taxon>
        <taxon>Abditibacterium</taxon>
    </lineage>
</organism>
<keyword evidence="2" id="KW-1185">Reference proteome</keyword>
<evidence type="ECO:0000313" key="1">
    <source>
        <dbReference type="EMBL" id="PQV64443.1"/>
    </source>
</evidence>
<accession>A0A2S8SUG5</accession>
<protein>
    <submittedName>
        <fullName evidence="1">Uncharacterized protein</fullName>
    </submittedName>
</protein>
<dbReference type="SUPFAM" id="SSF48452">
    <property type="entry name" value="TPR-like"/>
    <property type="match status" value="1"/>
</dbReference>
<dbReference type="RefSeq" id="WP_105483230.1">
    <property type="nucleotide sequence ID" value="NZ_NIGF01000005.1"/>
</dbReference>
<gene>
    <name evidence="1" type="ORF">B1R32_105124</name>
</gene>